<evidence type="ECO:0000256" key="1">
    <source>
        <dbReference type="SAM" id="MobiDB-lite"/>
    </source>
</evidence>
<dbReference type="EMBL" id="KB456289">
    <property type="protein sequence ID" value="EMF07890.1"/>
    <property type="molecule type" value="Genomic_DNA"/>
</dbReference>
<keyword evidence="3" id="KW-1185">Reference proteome</keyword>
<proteinExistence type="predicted"/>
<organism evidence="2 3">
    <name type="scientific">Sphaerulina musiva (strain SO2202)</name>
    <name type="common">Poplar stem canker fungus</name>
    <name type="synonym">Septoria musiva</name>
    <dbReference type="NCBI Taxonomy" id="692275"/>
    <lineage>
        <taxon>Eukaryota</taxon>
        <taxon>Fungi</taxon>
        <taxon>Dikarya</taxon>
        <taxon>Ascomycota</taxon>
        <taxon>Pezizomycotina</taxon>
        <taxon>Dothideomycetes</taxon>
        <taxon>Dothideomycetidae</taxon>
        <taxon>Mycosphaerellales</taxon>
        <taxon>Mycosphaerellaceae</taxon>
        <taxon>Sphaerulina</taxon>
    </lineage>
</organism>
<name>M3C7L0_SPHMS</name>
<feature type="region of interest" description="Disordered" evidence="1">
    <location>
        <begin position="97"/>
        <end position="164"/>
    </location>
</feature>
<protein>
    <submittedName>
        <fullName evidence="2">Uncharacterized protein</fullName>
    </submittedName>
</protein>
<dbReference type="RefSeq" id="XP_016756011.1">
    <property type="nucleotide sequence ID" value="XM_016901720.1"/>
</dbReference>
<evidence type="ECO:0000313" key="3">
    <source>
        <dbReference type="Proteomes" id="UP000016931"/>
    </source>
</evidence>
<sequence>MDTVYESKEYKAYQAAVASKNWEIFPAFEPDAAGECVVHHGENVCRLQRGEGICGKTYNGISKTTNLRSHIKDHEGYRAKPAKKGTVSQAEVDNTRNFFAHFLQAPPPAPLPAPTSTPKSKKKDKASSASASGSRPQGVNKKSTPSKPSKKSGISARELSGLLN</sequence>
<dbReference type="HOGENOM" id="CLU_1620107_0_0_1"/>
<gene>
    <name evidence="2" type="ORF">SEPMUDRAFT_121756</name>
</gene>
<feature type="compositionally biased region" description="Pro residues" evidence="1">
    <location>
        <begin position="105"/>
        <end position="115"/>
    </location>
</feature>
<dbReference type="Proteomes" id="UP000016931">
    <property type="component" value="Unassembled WGS sequence"/>
</dbReference>
<dbReference type="AlphaFoldDB" id="M3C7L0"/>
<evidence type="ECO:0000313" key="2">
    <source>
        <dbReference type="EMBL" id="EMF07890.1"/>
    </source>
</evidence>
<reference evidence="2 3" key="1">
    <citation type="journal article" date="2012" name="PLoS Pathog.">
        <title>Diverse lifestyles and strategies of plant pathogenesis encoded in the genomes of eighteen Dothideomycetes fungi.</title>
        <authorList>
            <person name="Ohm R.A."/>
            <person name="Feau N."/>
            <person name="Henrissat B."/>
            <person name="Schoch C.L."/>
            <person name="Horwitz B.A."/>
            <person name="Barry K.W."/>
            <person name="Condon B.J."/>
            <person name="Copeland A.C."/>
            <person name="Dhillon B."/>
            <person name="Glaser F."/>
            <person name="Hesse C.N."/>
            <person name="Kosti I."/>
            <person name="LaButti K."/>
            <person name="Lindquist E.A."/>
            <person name="Lucas S."/>
            <person name="Salamov A.A."/>
            <person name="Bradshaw R.E."/>
            <person name="Ciuffetti L."/>
            <person name="Hamelin R.C."/>
            <person name="Kema G.H.J."/>
            <person name="Lawrence C."/>
            <person name="Scott J.A."/>
            <person name="Spatafora J.W."/>
            <person name="Turgeon B.G."/>
            <person name="de Wit P.J.G.M."/>
            <person name="Zhong S."/>
            <person name="Goodwin S.B."/>
            <person name="Grigoriev I.V."/>
        </authorList>
    </citation>
    <scope>NUCLEOTIDE SEQUENCE [LARGE SCALE GENOMIC DNA]</scope>
    <source>
        <strain evidence="2 3">SO2202</strain>
    </source>
</reference>
<dbReference type="GeneID" id="27898857"/>
<accession>M3C7L0</accession>